<proteinExistence type="predicted"/>
<organism evidence="1 2">
    <name type="scientific">Macrostomum lignano</name>
    <dbReference type="NCBI Taxonomy" id="282301"/>
    <lineage>
        <taxon>Eukaryota</taxon>
        <taxon>Metazoa</taxon>
        <taxon>Spiralia</taxon>
        <taxon>Lophotrochozoa</taxon>
        <taxon>Platyhelminthes</taxon>
        <taxon>Rhabditophora</taxon>
        <taxon>Macrostomorpha</taxon>
        <taxon>Macrostomida</taxon>
        <taxon>Macrostomidae</taxon>
        <taxon>Macrostomum</taxon>
    </lineage>
</organism>
<dbReference type="AlphaFoldDB" id="A0A1I8FM48"/>
<evidence type="ECO:0000313" key="1">
    <source>
        <dbReference type="Proteomes" id="UP000095280"/>
    </source>
</evidence>
<name>A0A1I8FM48_9PLAT</name>
<reference evidence="2" key="1">
    <citation type="submission" date="2016-11" db="UniProtKB">
        <authorList>
            <consortium name="WormBaseParasite"/>
        </authorList>
    </citation>
    <scope>IDENTIFICATION</scope>
</reference>
<protein>
    <submittedName>
        <fullName evidence="2">SHR-BD domain-containing protein</fullName>
    </submittedName>
</protein>
<keyword evidence="1" id="KW-1185">Reference proteome</keyword>
<dbReference type="Proteomes" id="UP000095280">
    <property type="component" value="Unplaced"/>
</dbReference>
<accession>A0A1I8FM48</accession>
<sequence>RAATIRKHRYAEFSPSLAVTISRQRHAKTQLLWIHSSPLSTVTDERGFHPNRQAKFPSKCHEYLVSSKTPYCREYFIPLPPPPPPPRPGTVDTADASAGASTASQCARVAASAPAVADNAKSCCFDLGDTNPSTASKAAGSSRAHPARPPHNMANLLETFMHNRRSACNEHWVRAVALDMGAIRGVVQRDDLRWVNRQVRVSSPVSAASWACCQRPRPSRYQSWRRAGSRATISELFERPDLIFAVSVVPFKSGGSSIGWQAGRTGLFGIRCRCFNHRVHRSACVSNEEIGPAEPPPVTMFQAVTMGPDSFKVAVTLSLALDLRRQHLQQYLWLTVQTCSLANNTCYLLEAAATLVVASNGSAAPKELSRSLTSRWWAFGASRRRFGLPSKRLAIAVWSASC</sequence>
<dbReference type="WBParaSite" id="maker-unitig_39502-snap-gene-0.1-mRNA-1">
    <property type="protein sequence ID" value="maker-unitig_39502-snap-gene-0.1-mRNA-1"/>
    <property type="gene ID" value="maker-unitig_39502-snap-gene-0.1"/>
</dbReference>
<evidence type="ECO:0000313" key="2">
    <source>
        <dbReference type="WBParaSite" id="maker-unitig_39502-snap-gene-0.1-mRNA-1"/>
    </source>
</evidence>